<dbReference type="EMBL" id="JAFBBZ010000001">
    <property type="protein sequence ID" value="MBM7507224.1"/>
    <property type="molecule type" value="Genomic_DNA"/>
</dbReference>
<accession>A0ABS2M7Q7</accession>
<dbReference type="PANTHER" id="PTHR43767:SF1">
    <property type="entry name" value="NONRIBOSOMAL PEPTIDE SYNTHASE PES1 (EUROFUNG)-RELATED"/>
    <property type="match status" value="1"/>
</dbReference>
<organism evidence="4 5">
    <name type="scientific">Nocardioides salarius</name>
    <dbReference type="NCBI Taxonomy" id="374513"/>
    <lineage>
        <taxon>Bacteria</taxon>
        <taxon>Bacillati</taxon>
        <taxon>Actinomycetota</taxon>
        <taxon>Actinomycetes</taxon>
        <taxon>Propionibacteriales</taxon>
        <taxon>Nocardioidaceae</taxon>
        <taxon>Nocardioides</taxon>
    </lineage>
</organism>
<reference evidence="4 5" key="1">
    <citation type="submission" date="2021-01" db="EMBL/GenBank/DDBJ databases">
        <title>Sequencing the genomes of 1000 actinobacteria strains.</title>
        <authorList>
            <person name="Klenk H.-P."/>
        </authorList>
    </citation>
    <scope>NUCLEOTIDE SEQUENCE [LARGE SCALE GENOMIC DNA]</scope>
    <source>
        <strain evidence="4 5">DSM 18239</strain>
    </source>
</reference>
<evidence type="ECO:0000259" key="3">
    <source>
        <dbReference type="Pfam" id="PF13193"/>
    </source>
</evidence>
<dbReference type="SUPFAM" id="SSF56801">
    <property type="entry name" value="Acetyl-CoA synthetase-like"/>
    <property type="match status" value="1"/>
</dbReference>
<keyword evidence="5" id="KW-1185">Reference proteome</keyword>
<dbReference type="EC" id="6.2.1.-" evidence="4"/>
<dbReference type="Pfam" id="PF13193">
    <property type="entry name" value="AMP-binding_C"/>
    <property type="match status" value="1"/>
</dbReference>
<evidence type="ECO:0000256" key="1">
    <source>
        <dbReference type="SAM" id="MobiDB-lite"/>
    </source>
</evidence>
<proteinExistence type="predicted"/>
<dbReference type="Gene3D" id="3.30.300.30">
    <property type="match status" value="1"/>
</dbReference>
<dbReference type="Pfam" id="PF00501">
    <property type="entry name" value="AMP-binding"/>
    <property type="match status" value="1"/>
</dbReference>
<dbReference type="InterPro" id="IPR025110">
    <property type="entry name" value="AMP-bd_C"/>
</dbReference>
<dbReference type="Gene3D" id="3.40.50.12780">
    <property type="entry name" value="N-terminal domain of ligase-like"/>
    <property type="match status" value="1"/>
</dbReference>
<keyword evidence="4" id="KW-0436">Ligase</keyword>
<dbReference type="PANTHER" id="PTHR43767">
    <property type="entry name" value="LONG-CHAIN-FATTY-ACID--COA LIGASE"/>
    <property type="match status" value="1"/>
</dbReference>
<dbReference type="GO" id="GO:0016874">
    <property type="term" value="F:ligase activity"/>
    <property type="evidence" value="ECO:0007669"/>
    <property type="project" value="UniProtKB-KW"/>
</dbReference>
<dbReference type="RefSeq" id="WP_193669117.1">
    <property type="nucleotide sequence ID" value="NZ_JACDTV010000007.1"/>
</dbReference>
<evidence type="ECO:0000259" key="2">
    <source>
        <dbReference type="Pfam" id="PF00501"/>
    </source>
</evidence>
<sequence>MTTSPSAAADGLHTLGRWTTDRATSTPERVAIDDRGVVLTYERLDQRAERLAARLRRAGYAKGDRLATLTGNSADHVVLFFACAKAGLVLVPLSWRLSPRELAGQVEEADPALLLVEEEFTALARATLDLVVGQVPVAAMGTQGVERHAPAPGGSERARGERRTTAGAGAPAAAAPVEDHDPLLIIFTSGTSGQARGAVLTHANCFWTNLSLSRTAEITSRDVVLALMPQFHVGGWNVQPLLAWWMGATVVLERTFDAGRVLHLIAERQITTTMGVPATYLMLAEHPDFAAADLGSLRHAIVGGAPMPEPLLRTWHRRGVALTQGYGLTEAAPNVLCLPPEEATRRVGMAGTPYPHVEVELVDPATGAVVEGPGTGELVVRGPNVFAGYFREPEHERAEQERRRGLHTGDLATRDADGYYRIVDRIKDIFITGGESVAPAEVEQVLLAHPAVADAAAVGVPDARWGEVCAAYVVLRPGVATDEQDLREHCARELAAFKVPRHVEVVAEIPRSSSSKVVRRALADRWREQEARA</sequence>
<feature type="domain" description="AMP-binding enzyme C-terminal" evidence="3">
    <location>
        <begin position="441"/>
        <end position="516"/>
    </location>
</feature>
<dbReference type="Proteomes" id="UP000732378">
    <property type="component" value="Unassembled WGS sequence"/>
</dbReference>
<dbReference type="InterPro" id="IPR020845">
    <property type="entry name" value="AMP-binding_CS"/>
</dbReference>
<dbReference type="InterPro" id="IPR050237">
    <property type="entry name" value="ATP-dep_AMP-bd_enzyme"/>
</dbReference>
<protein>
    <submittedName>
        <fullName evidence="4">Fatty-acyl-CoA synthase</fullName>
        <ecNumber evidence="4">6.2.1.-</ecNumber>
    </submittedName>
</protein>
<evidence type="ECO:0000313" key="4">
    <source>
        <dbReference type="EMBL" id="MBM7507224.1"/>
    </source>
</evidence>
<feature type="region of interest" description="Disordered" evidence="1">
    <location>
        <begin position="143"/>
        <end position="173"/>
    </location>
</feature>
<gene>
    <name evidence="4" type="ORF">JOE61_001038</name>
</gene>
<dbReference type="InterPro" id="IPR045851">
    <property type="entry name" value="AMP-bd_C_sf"/>
</dbReference>
<feature type="region of interest" description="Disordered" evidence="1">
    <location>
        <begin position="1"/>
        <end position="20"/>
    </location>
</feature>
<dbReference type="InterPro" id="IPR042099">
    <property type="entry name" value="ANL_N_sf"/>
</dbReference>
<name>A0ABS2M7Q7_9ACTN</name>
<dbReference type="InterPro" id="IPR000873">
    <property type="entry name" value="AMP-dep_synth/lig_dom"/>
</dbReference>
<feature type="domain" description="AMP-dependent synthetase/ligase" evidence="2">
    <location>
        <begin position="21"/>
        <end position="390"/>
    </location>
</feature>
<dbReference type="PROSITE" id="PS00455">
    <property type="entry name" value="AMP_BINDING"/>
    <property type="match status" value="1"/>
</dbReference>
<comment type="caution">
    <text evidence="4">The sequence shown here is derived from an EMBL/GenBank/DDBJ whole genome shotgun (WGS) entry which is preliminary data.</text>
</comment>
<evidence type="ECO:0000313" key="5">
    <source>
        <dbReference type="Proteomes" id="UP000732378"/>
    </source>
</evidence>